<dbReference type="InterPro" id="IPR013211">
    <property type="entry name" value="LVIVD"/>
</dbReference>
<feature type="compositionally biased region" description="Basic and acidic residues" evidence="2">
    <location>
        <begin position="1284"/>
        <end position="1303"/>
    </location>
</feature>
<dbReference type="PANTHER" id="PTHR35038:SF8">
    <property type="entry name" value="C-TYPE POLYHEME CYTOCHROME OMCC"/>
    <property type="match status" value="1"/>
</dbReference>
<evidence type="ECO:0000313" key="3">
    <source>
        <dbReference type="EMBL" id="MCW1925181.1"/>
    </source>
</evidence>
<dbReference type="PANTHER" id="PTHR35038">
    <property type="entry name" value="DISSIMILATORY SULFITE REDUCTASE SIRA"/>
    <property type="match status" value="1"/>
</dbReference>
<dbReference type="Gene3D" id="3.90.10.10">
    <property type="entry name" value="Cytochrome C3"/>
    <property type="match status" value="1"/>
</dbReference>
<keyword evidence="4" id="KW-1185">Reference proteome</keyword>
<dbReference type="Pfam" id="PF08309">
    <property type="entry name" value="LVIVD"/>
    <property type="match status" value="4"/>
</dbReference>
<feature type="region of interest" description="Disordered" evidence="2">
    <location>
        <begin position="1231"/>
        <end position="1250"/>
    </location>
</feature>
<dbReference type="InterPro" id="IPR051829">
    <property type="entry name" value="Multiheme_Cytochr_ET"/>
</dbReference>
<feature type="region of interest" description="Disordered" evidence="2">
    <location>
        <begin position="1274"/>
        <end position="1303"/>
    </location>
</feature>
<accession>A0ABT3GNX0</accession>
<reference evidence="3 4" key="1">
    <citation type="submission" date="2022-10" db="EMBL/GenBank/DDBJ databases">
        <title>Luteolibacter arcticus strain CCTCC AB 2014275, whole genome shotgun sequencing project.</title>
        <authorList>
            <person name="Zhao G."/>
            <person name="Shen L."/>
        </authorList>
    </citation>
    <scope>NUCLEOTIDE SEQUENCE [LARGE SCALE GENOMIC DNA]</scope>
    <source>
        <strain evidence="3 4">CCTCC AB 2014275</strain>
    </source>
</reference>
<protein>
    <recommendedName>
        <fullName evidence="5">LVIVD repeat-containing protein</fullName>
    </recommendedName>
</protein>
<dbReference type="Proteomes" id="UP001320876">
    <property type="component" value="Unassembled WGS sequence"/>
</dbReference>
<organism evidence="3 4">
    <name type="scientific">Luteolibacter arcticus</name>
    <dbReference type="NCBI Taxonomy" id="1581411"/>
    <lineage>
        <taxon>Bacteria</taxon>
        <taxon>Pseudomonadati</taxon>
        <taxon>Verrucomicrobiota</taxon>
        <taxon>Verrucomicrobiia</taxon>
        <taxon>Verrucomicrobiales</taxon>
        <taxon>Verrucomicrobiaceae</taxon>
        <taxon>Luteolibacter</taxon>
    </lineage>
</organism>
<keyword evidence="1" id="KW-0732">Signal</keyword>
<dbReference type="SUPFAM" id="SSF48695">
    <property type="entry name" value="Multiheme cytochromes"/>
    <property type="match status" value="2"/>
</dbReference>
<comment type="caution">
    <text evidence="3">The sequence shown here is derived from an EMBL/GenBank/DDBJ whole genome shotgun (WGS) entry which is preliminary data.</text>
</comment>
<proteinExistence type="predicted"/>
<dbReference type="InterPro" id="IPR036280">
    <property type="entry name" value="Multihaem_cyt_sf"/>
</dbReference>
<evidence type="ECO:0000256" key="1">
    <source>
        <dbReference type="ARBA" id="ARBA00022729"/>
    </source>
</evidence>
<name>A0ABT3GNX0_9BACT</name>
<dbReference type="RefSeq" id="WP_264489287.1">
    <property type="nucleotide sequence ID" value="NZ_JAPDDT010000012.1"/>
</dbReference>
<gene>
    <name evidence="3" type="ORF">OKA05_21655</name>
</gene>
<evidence type="ECO:0008006" key="5">
    <source>
        <dbReference type="Google" id="ProtNLM"/>
    </source>
</evidence>
<evidence type="ECO:0000256" key="2">
    <source>
        <dbReference type="SAM" id="MobiDB-lite"/>
    </source>
</evidence>
<dbReference type="SUPFAM" id="SSF75011">
    <property type="entry name" value="3-carboxy-cis,cis-mucoante lactonizing enzyme"/>
    <property type="match status" value="1"/>
</dbReference>
<sequence>MDNYSPRLRIVTTLIVSLWVPLALAQQPPEGKVEGGLFGPAIAVPQVGGKSNAPIPAASKVDQSTITVMANSRGCLECHTGSHDPHDSPNVRLGCIDCHGGDPTPGLTMRQAHVAPRNPVFFESSANPSGSDVLLNHESPEFIRFVNPGDLRVAKTTCGDCHAESVDHVNHSMMRHGAMLWGAAAYNNGAYPLKDSIFGQAYGANGVPLALRSPINVTDEMKRKMAIVPEIMPLPRFHIGQTGNVFRIFEKGGAKPLDLGNPDPFEPPGRPLRRLSERGLGTLSRIDPVIIGAHKTRLHDPLLDFFGSNDRPGDYRSSGCTSCHVVYANDRSPSNSGWYSAYGNQGLSFNPDPMISKKEKGHPIAHKFTRSIPSSQCMTCHMHQGNLFVNPYLGYTWWDQESDGEHLYPKEQKDPSDEEMAKSLRNNPEAAAARGLWGDINFLEKSAELNPKLKHTQFADYHGHGWMFRGVFKKDREGTLLTRAGDPIAHDDKDKFKKAVHLKDVHLERGMQCVDCHFLDDVHGNGLLYVEPRAATSVTCVDCHGTVSQRPSLITSGKGGTLSKAGKVEPVDLLRASNTSFGPRFRWSADGKQLFQQSAMEEKLEWEIPQTIDTVNPDSEHYNAMSAYAKTLKRDGRNWGTVPDDPAKCGKELAHSNQEMDCQTCHTSWATSCFGCHLPMEANYKMATNKFEGTTSRNYTSYNPQVVRDDVFMLGKDSTAKDNRMAVLRSSSAVVVGSQGPNREWFYSQQQTVASEGHSGQAFNPHFAHTTSGKGTTKNCSDCHLSEDNDNNAIMTQLLGFGTGTVNFFGRYAYVGTDDHGLEAVAWTEQSEPQAAIGSHLHRIAYPDNHRQHEANKNLLKTAYHHHAKGGALDLQARGEYLYAALGKKGFGVFDIANVDNKNFSERIVTAPVSPLGQDTFFDTPFATSVALPSTLINDPARTRLPQNEEPPIEKYHGYAFVTDLEEGLVVADVVTLLDGNPANNFVKKVATFNPNGALTGARHAWMAGQWIYITTANGLSVVDASEPTAPRLAGGYSGPKLRGARQFTLQWRYGFVTDEEGLKVFDTSDPTAPRFVASVPLNHAEGLYAARTYLYVANGADGLAIIDIENPEKPKLLDHITAGGQLNDVRDVQVGSVNASMFALVADGHNGMRVLQLISPENVPGHMGFSPLPQPRLIAGYPTKGIAVTVSRGLDRDRVVDESGNQTVVFGRRGSRPFNLEEMRAFFRHSSPAPEDAKSSPHDGPVYKVSDVRHGEAGALLNASKQALAPTGAFKVPASAAGKEVEIQRDERRRRAPEGVER</sequence>
<evidence type="ECO:0000313" key="4">
    <source>
        <dbReference type="Proteomes" id="UP001320876"/>
    </source>
</evidence>
<dbReference type="EMBL" id="JAPDDT010000012">
    <property type="protein sequence ID" value="MCW1925181.1"/>
    <property type="molecule type" value="Genomic_DNA"/>
</dbReference>